<organism evidence="2 3">
    <name type="scientific">Chitinophaga caeni</name>
    <dbReference type="NCBI Taxonomy" id="2029983"/>
    <lineage>
        <taxon>Bacteria</taxon>
        <taxon>Pseudomonadati</taxon>
        <taxon>Bacteroidota</taxon>
        <taxon>Chitinophagia</taxon>
        <taxon>Chitinophagales</taxon>
        <taxon>Chitinophagaceae</taxon>
        <taxon>Chitinophaga</taxon>
    </lineage>
</organism>
<sequence>MKILKATLISALKQQVQQCLAVIEQFRLLQPEILQWRQHSGAWSILECLEHLNRYGDFYIPELDRQIRAAAKKGGGGIYFKPGLLGDYFAKMMLPGEKMKKMSTFKSMNPLHTNLSTGVITIFIQQQEQLLDLLDQAEGVDWNRTKTAISISKWIKLKLGDTFRVVIYHETRHLQQARAVLASYRTQTSEPVYETS</sequence>
<dbReference type="InterPro" id="IPR034660">
    <property type="entry name" value="DinB/YfiT-like"/>
</dbReference>
<proteinExistence type="predicted"/>
<dbReference type="Proteomes" id="UP000220133">
    <property type="component" value="Chromosome"/>
</dbReference>
<dbReference type="InterPro" id="IPR024775">
    <property type="entry name" value="DinB-like"/>
</dbReference>
<evidence type="ECO:0000313" key="3">
    <source>
        <dbReference type="Proteomes" id="UP000220133"/>
    </source>
</evidence>
<feature type="domain" description="DinB-like" evidence="1">
    <location>
        <begin position="26"/>
        <end position="177"/>
    </location>
</feature>
<dbReference type="OrthoDB" id="1524454at2"/>
<reference evidence="2 3" key="1">
    <citation type="submission" date="2017-10" db="EMBL/GenBank/DDBJ databases">
        <title>Paenichitinophaga pekingensis gen. nov., sp. nov., isolated from activated sludge.</title>
        <authorList>
            <person name="Jin D."/>
            <person name="Kong X."/>
            <person name="Deng Y."/>
            <person name="Bai Z."/>
        </authorList>
    </citation>
    <scope>NUCLEOTIDE SEQUENCE [LARGE SCALE GENOMIC DNA]</scope>
    <source>
        <strain evidence="2 3">13</strain>
    </source>
</reference>
<evidence type="ECO:0000313" key="2">
    <source>
        <dbReference type="EMBL" id="ATL48738.1"/>
    </source>
</evidence>
<dbReference type="Pfam" id="PF12867">
    <property type="entry name" value="DinB_2"/>
    <property type="match status" value="1"/>
</dbReference>
<protein>
    <recommendedName>
        <fullName evidence="1">DinB-like domain-containing protein</fullName>
    </recommendedName>
</protein>
<dbReference type="Gene3D" id="1.20.120.450">
    <property type="entry name" value="dinb family like domain"/>
    <property type="match status" value="1"/>
</dbReference>
<dbReference type="SUPFAM" id="SSF109854">
    <property type="entry name" value="DinB/YfiT-like putative metalloenzymes"/>
    <property type="match status" value="1"/>
</dbReference>
<gene>
    <name evidence="2" type="ORF">COR50_17080</name>
</gene>
<dbReference type="RefSeq" id="WP_098195111.1">
    <property type="nucleotide sequence ID" value="NZ_CP023777.1"/>
</dbReference>
<accession>A0A291QXR8</accession>
<dbReference type="AlphaFoldDB" id="A0A291QXR8"/>
<dbReference type="KEGG" id="cbae:COR50_17080"/>
<evidence type="ECO:0000259" key="1">
    <source>
        <dbReference type="Pfam" id="PF12867"/>
    </source>
</evidence>
<keyword evidence="3" id="KW-1185">Reference proteome</keyword>
<dbReference type="EMBL" id="CP023777">
    <property type="protein sequence ID" value="ATL48738.1"/>
    <property type="molecule type" value="Genomic_DNA"/>
</dbReference>
<name>A0A291QXR8_9BACT</name>